<evidence type="ECO:0000256" key="8">
    <source>
        <dbReference type="ARBA" id="ARBA00037278"/>
    </source>
</evidence>
<dbReference type="InterPro" id="IPR006626">
    <property type="entry name" value="PbH1"/>
</dbReference>
<dbReference type="GeneID" id="85165449"/>
<evidence type="ECO:0000313" key="11">
    <source>
        <dbReference type="Proteomes" id="UP000029033"/>
    </source>
</evidence>
<dbReference type="RefSeq" id="WP_144414415.1">
    <property type="nucleotide sequence ID" value="NZ_CAUPKV010000001.1"/>
</dbReference>
<keyword evidence="11" id="KW-1185">Reference proteome</keyword>
<evidence type="ECO:0000256" key="2">
    <source>
        <dbReference type="ARBA" id="ARBA00022737"/>
    </source>
</evidence>
<sequence>MHDVRESSMCYFDFDGRVEVEVRVKGWYTMYRADIRPLSLGVEPRLAEANRLVFTLDKPANLSVEINRERQHNLHVFAGSLRCAPDPESGAEPADVTVPGSLTRPSTLGCYEVNERIEAALDTGRPRAVVLIEPGYHYLADGVWNIPSHTDVIIEGGAVLEGSLVIDHAEDVRVRGRGVLYLADFKRFSGTSGVVVTFSKNVTLEDLILINPPHYTVFMGSSRDVAISGVKTFSCEGWSDGIDMMACADVRIADCFLRTSDDCIAVYGSRWQYRGGSSDVSVRDCTLWADVAHPMMIGTHGDHEHDGDVLERLRFENIDVLEHNEYQSGYLGVMAINAGDKNTVRDVLWRSIRIERISRGRVFDIETKWNTDYNPAPGRLIENVRIEDVDVTTGGDEEPSLIGGYDAEHPVRGVTIRGMRRDGRACGSLAEANAQVLANAEGVELSR</sequence>
<evidence type="ECO:0000313" key="10">
    <source>
        <dbReference type="EMBL" id="KFI95481.1"/>
    </source>
</evidence>
<dbReference type="InterPro" id="IPR012334">
    <property type="entry name" value="Pectin_lyas_fold"/>
</dbReference>
<keyword evidence="3 9" id="KW-0378">Hydrolase</keyword>
<evidence type="ECO:0000256" key="4">
    <source>
        <dbReference type="ARBA" id="ARBA00023180"/>
    </source>
</evidence>
<evidence type="ECO:0000256" key="9">
    <source>
        <dbReference type="RuleBase" id="RU361169"/>
    </source>
</evidence>
<dbReference type="SMART" id="SM00710">
    <property type="entry name" value="PbH1"/>
    <property type="match status" value="5"/>
</dbReference>
<keyword evidence="4" id="KW-0325">Glycoprotein</keyword>
<dbReference type="Pfam" id="PF00295">
    <property type="entry name" value="Glyco_hydro_28"/>
    <property type="match status" value="1"/>
</dbReference>
<evidence type="ECO:0000256" key="3">
    <source>
        <dbReference type="ARBA" id="ARBA00022801"/>
    </source>
</evidence>
<protein>
    <submittedName>
        <fullName evidence="10">Parallel beta-helix repeat-containing protein</fullName>
    </submittedName>
</protein>
<organism evidence="10 11">
    <name type="scientific">Bifidobacterium scardovii</name>
    <dbReference type="NCBI Taxonomy" id="158787"/>
    <lineage>
        <taxon>Bacteria</taxon>
        <taxon>Bacillati</taxon>
        <taxon>Actinomycetota</taxon>
        <taxon>Actinomycetes</taxon>
        <taxon>Bifidobacteriales</taxon>
        <taxon>Bifidobacteriaceae</taxon>
        <taxon>Bifidobacterium</taxon>
    </lineage>
</organism>
<dbReference type="SUPFAM" id="SSF51126">
    <property type="entry name" value="Pectin lyase-like"/>
    <property type="match status" value="1"/>
</dbReference>
<comment type="similarity">
    <text evidence="1 9">Belongs to the glycosyl hydrolase 28 family.</text>
</comment>
<dbReference type="Proteomes" id="UP000029033">
    <property type="component" value="Unassembled WGS sequence"/>
</dbReference>
<evidence type="ECO:0000256" key="7">
    <source>
        <dbReference type="ARBA" id="ARBA00023326"/>
    </source>
</evidence>
<dbReference type="InterPro" id="IPR011050">
    <property type="entry name" value="Pectin_lyase_fold/virulence"/>
</dbReference>
<dbReference type="PANTHER" id="PTHR31736:SF9">
    <property type="entry name" value="ENDO-XYLOGALACTURONAN HYDROLASE A-RELATED"/>
    <property type="match status" value="1"/>
</dbReference>
<dbReference type="InterPro" id="IPR000743">
    <property type="entry name" value="Glyco_hydro_28"/>
</dbReference>
<comment type="function">
    <text evidence="8">Pectinolytic enzyme involved in the degradation of xylogalacturonan (xga), a galacturonan backbone heavily substituted with xylose, and which is one important component of the hairy regions of pectin. Activity requires a galacturonic acid backbone substituted with xylose.</text>
</comment>
<dbReference type="OrthoDB" id="9795222at2"/>
<evidence type="ECO:0000256" key="5">
    <source>
        <dbReference type="ARBA" id="ARBA00023277"/>
    </source>
</evidence>
<name>A0A087DIY1_9BIFI</name>
<dbReference type="PANTHER" id="PTHR31736">
    <property type="match status" value="1"/>
</dbReference>
<proteinExistence type="inferred from homology"/>
<dbReference type="Gene3D" id="2.160.20.10">
    <property type="entry name" value="Single-stranded right-handed beta-helix, Pectin lyase-like"/>
    <property type="match status" value="1"/>
</dbReference>
<gene>
    <name evidence="10" type="ORF">BSCA_0512</name>
</gene>
<reference evidence="10 11" key="1">
    <citation type="submission" date="2014-03" db="EMBL/GenBank/DDBJ databases">
        <title>Genomics of Bifidobacteria.</title>
        <authorList>
            <person name="Ventura M."/>
            <person name="Milani C."/>
            <person name="Lugli G.A."/>
        </authorList>
    </citation>
    <scope>NUCLEOTIDE SEQUENCE [LARGE SCALE GENOMIC DNA]</scope>
    <source>
        <strain evidence="10 11">LMG 21589</strain>
    </source>
</reference>
<dbReference type="GO" id="GO:0004650">
    <property type="term" value="F:polygalacturonase activity"/>
    <property type="evidence" value="ECO:0007669"/>
    <property type="project" value="InterPro"/>
</dbReference>
<dbReference type="EMBL" id="JGZO01000002">
    <property type="protein sequence ID" value="KFI95481.1"/>
    <property type="molecule type" value="Genomic_DNA"/>
</dbReference>
<keyword evidence="6 9" id="KW-0326">Glycosidase</keyword>
<accession>A0A087DIY1</accession>
<dbReference type="AlphaFoldDB" id="A0A087DIY1"/>
<keyword evidence="7" id="KW-0624">Polysaccharide degradation</keyword>
<comment type="caution">
    <text evidence="10">The sequence shown here is derived from an EMBL/GenBank/DDBJ whole genome shotgun (WGS) entry which is preliminary data.</text>
</comment>
<evidence type="ECO:0000256" key="6">
    <source>
        <dbReference type="ARBA" id="ARBA00023295"/>
    </source>
</evidence>
<evidence type="ECO:0000256" key="1">
    <source>
        <dbReference type="ARBA" id="ARBA00008834"/>
    </source>
</evidence>
<keyword evidence="5" id="KW-0119">Carbohydrate metabolism</keyword>
<dbReference type="GO" id="GO:0000272">
    <property type="term" value="P:polysaccharide catabolic process"/>
    <property type="evidence" value="ECO:0007669"/>
    <property type="project" value="UniProtKB-KW"/>
</dbReference>
<dbReference type="eggNOG" id="COG5434">
    <property type="taxonomic scope" value="Bacteria"/>
</dbReference>
<dbReference type="STRING" id="158787.BSCA_0512"/>
<keyword evidence="2" id="KW-0677">Repeat</keyword>